<gene>
    <name evidence="1" type="ORF">EV193_10210</name>
</gene>
<proteinExistence type="predicted"/>
<name>A0A4Q7L1P9_9PSEU</name>
<sequence length="149" mass="16305">MTADIDAMAEWSAWCPFDQACLEATRAPGVYMARTGSDGPIVYVGMAGKRKGKGIRGRLYIYSSGKAAVSGLGEAAFNRALADPKWVRERLALLESGEVHSAKQWARAAIDHLDLYVRWTSTGDRANALALERAVITAMHGLPLWNVRR</sequence>
<dbReference type="AlphaFoldDB" id="A0A4Q7L1P9"/>
<evidence type="ECO:0008006" key="3">
    <source>
        <dbReference type="Google" id="ProtNLM"/>
    </source>
</evidence>
<evidence type="ECO:0000313" key="2">
    <source>
        <dbReference type="Proteomes" id="UP000294257"/>
    </source>
</evidence>
<organism evidence="1 2">
    <name type="scientific">Herbihabitans rhizosphaerae</name>
    <dbReference type="NCBI Taxonomy" id="1872711"/>
    <lineage>
        <taxon>Bacteria</taxon>
        <taxon>Bacillati</taxon>
        <taxon>Actinomycetota</taxon>
        <taxon>Actinomycetes</taxon>
        <taxon>Pseudonocardiales</taxon>
        <taxon>Pseudonocardiaceae</taxon>
        <taxon>Herbihabitans</taxon>
    </lineage>
</organism>
<dbReference type="RefSeq" id="WP_242613168.1">
    <property type="nucleotide sequence ID" value="NZ_SGWQ01000002.1"/>
</dbReference>
<accession>A0A4Q7L1P9</accession>
<protein>
    <recommendedName>
        <fullName evidence="3">GIY-YIG domain-containing protein</fullName>
    </recommendedName>
</protein>
<evidence type="ECO:0000313" key="1">
    <source>
        <dbReference type="EMBL" id="RZS43034.1"/>
    </source>
</evidence>
<dbReference type="Proteomes" id="UP000294257">
    <property type="component" value="Unassembled WGS sequence"/>
</dbReference>
<keyword evidence="2" id="KW-1185">Reference proteome</keyword>
<dbReference type="EMBL" id="SGWQ01000002">
    <property type="protein sequence ID" value="RZS43034.1"/>
    <property type="molecule type" value="Genomic_DNA"/>
</dbReference>
<comment type="caution">
    <text evidence="1">The sequence shown here is derived from an EMBL/GenBank/DDBJ whole genome shotgun (WGS) entry which is preliminary data.</text>
</comment>
<reference evidence="1 2" key="1">
    <citation type="submission" date="2019-02" db="EMBL/GenBank/DDBJ databases">
        <title>Genomic Encyclopedia of Type Strains, Phase IV (KMG-IV): sequencing the most valuable type-strain genomes for metagenomic binning, comparative biology and taxonomic classification.</title>
        <authorList>
            <person name="Goeker M."/>
        </authorList>
    </citation>
    <scope>NUCLEOTIDE SEQUENCE [LARGE SCALE GENOMIC DNA]</scope>
    <source>
        <strain evidence="1 2">DSM 101727</strain>
    </source>
</reference>